<dbReference type="PANTHER" id="PTHR35564:SF4">
    <property type="entry name" value="CYTOPLASMIC PROTEIN"/>
    <property type="match status" value="1"/>
</dbReference>
<dbReference type="PANTHER" id="PTHR35564">
    <property type="match status" value="1"/>
</dbReference>
<reference evidence="2" key="1">
    <citation type="journal article" date="2019" name="Int. J. Syst. Evol. Microbiol.">
        <title>The Global Catalogue of Microorganisms (GCM) 10K type strain sequencing project: providing services to taxonomists for standard genome sequencing and annotation.</title>
        <authorList>
            <consortium name="The Broad Institute Genomics Platform"/>
            <consortium name="The Broad Institute Genome Sequencing Center for Infectious Disease"/>
            <person name="Wu L."/>
            <person name="Ma J."/>
        </authorList>
    </citation>
    <scope>NUCLEOTIDE SEQUENCE [LARGE SCALE GENOMIC DNA]</scope>
    <source>
        <strain evidence="2">KCTC 52168</strain>
    </source>
</reference>
<gene>
    <name evidence="1" type="primary">tssG</name>
    <name evidence="1" type="ORF">ACFOEN_08255</name>
</gene>
<accession>A0ABV7H1Z3</accession>
<evidence type="ECO:0000313" key="1">
    <source>
        <dbReference type="EMBL" id="MFC3147632.1"/>
    </source>
</evidence>
<sequence>MGAARSDTGGAPSKALDGLLSALEAAPWSFDFYAVLRRIDALGQGAPRFGESLRPQQDPVRLGQEPSLSFAPSAVSGFTPQSSYAPARIEVRFFGFLGPNGPLPLHLTEFAMQRVMHHGDRTFARFLDVFHHRFLSLFYRSWAQAHPAVSMDRANADHFSAYVRSLAGYGTFGLLGRDSVPDMAKQRFASWMARSVRTLEGIEGVLSSYFGMRVRVEQFVGHWMKLQVQDLTRLGVRLQANRLGRGATLGERVWDRQYKIRLVMGPMSRSQYEDLLPGGRAAPALRDWMLNFFGRRMAVQVQLVLRSRDVPHARLGQSGALGWSAWFGSDSARHDAADLHLELALEH</sequence>
<comment type="caution">
    <text evidence="1">The sequence shown here is derived from an EMBL/GenBank/DDBJ whole genome shotgun (WGS) entry which is preliminary data.</text>
</comment>
<dbReference type="NCBIfam" id="TIGR03347">
    <property type="entry name" value="VI_chp_1"/>
    <property type="match status" value="1"/>
</dbReference>
<organism evidence="1 2">
    <name type="scientific">Piscinibacterium candidicorallinum</name>
    <dbReference type="NCBI Taxonomy" id="1793872"/>
    <lineage>
        <taxon>Bacteria</taxon>
        <taxon>Pseudomonadati</taxon>
        <taxon>Pseudomonadota</taxon>
        <taxon>Betaproteobacteria</taxon>
        <taxon>Burkholderiales</taxon>
        <taxon>Piscinibacterium</taxon>
    </lineage>
</organism>
<protein>
    <submittedName>
        <fullName evidence="1">Type VI secretion system baseplate subunit TssG</fullName>
    </submittedName>
</protein>
<dbReference type="InterPro" id="IPR010732">
    <property type="entry name" value="T6SS_TssG-like"/>
</dbReference>
<evidence type="ECO:0000313" key="2">
    <source>
        <dbReference type="Proteomes" id="UP001595556"/>
    </source>
</evidence>
<dbReference type="RefSeq" id="WP_377302892.1">
    <property type="nucleotide sequence ID" value="NZ_JBHRTI010000004.1"/>
</dbReference>
<dbReference type="EMBL" id="JBHRTI010000004">
    <property type="protein sequence ID" value="MFC3147632.1"/>
    <property type="molecule type" value="Genomic_DNA"/>
</dbReference>
<dbReference type="Proteomes" id="UP001595556">
    <property type="component" value="Unassembled WGS sequence"/>
</dbReference>
<proteinExistence type="predicted"/>
<dbReference type="Pfam" id="PF06996">
    <property type="entry name" value="T6SS_TssG"/>
    <property type="match status" value="1"/>
</dbReference>
<name>A0ABV7H1Z3_9BURK</name>
<keyword evidence="2" id="KW-1185">Reference proteome</keyword>